<dbReference type="EMBL" id="QDKL01000001">
    <property type="protein sequence ID" value="RZF22711.1"/>
    <property type="molecule type" value="Genomic_DNA"/>
</dbReference>
<reference evidence="3" key="1">
    <citation type="journal article" date="2019" name="Int. J. Syst. Evol. Microbiol.">
        <title>Halobacteriovorax valvorus sp. nov., a novel prokaryotic predator isolated from coastal seawater of China.</title>
        <authorList>
            <person name="Chen M.-X."/>
        </authorList>
    </citation>
    <scope>NUCLEOTIDE SEQUENCE [LARGE SCALE GENOMIC DNA]</scope>
    <source>
        <strain evidence="3">BL9</strain>
    </source>
</reference>
<evidence type="ECO:0000313" key="3">
    <source>
        <dbReference type="Proteomes" id="UP000443582"/>
    </source>
</evidence>
<dbReference type="Proteomes" id="UP000443582">
    <property type="component" value="Unassembled WGS sequence"/>
</dbReference>
<feature type="chain" id="PRO_5045816919" description="START domain-containing protein" evidence="1">
    <location>
        <begin position="20"/>
        <end position="234"/>
    </location>
</feature>
<evidence type="ECO:0000313" key="2">
    <source>
        <dbReference type="EMBL" id="RZF22711.1"/>
    </source>
</evidence>
<keyword evidence="3" id="KW-1185">Reference proteome</keyword>
<proteinExistence type="predicted"/>
<keyword evidence="1" id="KW-0732">Signal</keyword>
<dbReference type="RefSeq" id="WP_120405420.1">
    <property type="nucleotide sequence ID" value="NZ_QDKL01000001.1"/>
</dbReference>
<protein>
    <recommendedName>
        <fullName evidence="4">START domain-containing protein</fullName>
    </recommendedName>
</protein>
<name>A0ABY0ILF3_9BACT</name>
<organism evidence="2 3">
    <name type="scientific">Halobacteriovorax vibrionivorans</name>
    <dbReference type="NCBI Taxonomy" id="2152716"/>
    <lineage>
        <taxon>Bacteria</taxon>
        <taxon>Pseudomonadati</taxon>
        <taxon>Bdellovibrionota</taxon>
        <taxon>Bacteriovoracia</taxon>
        <taxon>Bacteriovoracales</taxon>
        <taxon>Halobacteriovoraceae</taxon>
        <taxon>Halobacteriovorax</taxon>
    </lineage>
</organism>
<evidence type="ECO:0000256" key="1">
    <source>
        <dbReference type="SAM" id="SignalP"/>
    </source>
</evidence>
<comment type="caution">
    <text evidence="2">The sequence shown here is derived from an EMBL/GenBank/DDBJ whole genome shotgun (WGS) entry which is preliminary data.</text>
</comment>
<gene>
    <name evidence="2" type="ORF">DAY19_02760</name>
</gene>
<accession>A0ABY0ILF3</accession>
<sequence length="234" mass="27140">MKCILYSFLTISMSLSSMAINIKKFDIDYREKSKKFGVHMLSGKKDGIRLYQGTISDVIERPVEAVLETVLAFDKRCNNEYKDKRQISDKSIDCPYNSDSLIESVIVKKLKVADLAKNEVNRFIVKRRSYNHGVYTYNDLIRVFRYLDGYKITMEMLDDTTSKKYISTPLNKKSVMKTSGGTYFILPEGKGKTRYTYTFTCSTDHWLLNKSITVSKFFSDMAQNLRSEFNTLKK</sequence>
<evidence type="ECO:0008006" key="4">
    <source>
        <dbReference type="Google" id="ProtNLM"/>
    </source>
</evidence>
<feature type="signal peptide" evidence="1">
    <location>
        <begin position="1"/>
        <end position="19"/>
    </location>
</feature>